<dbReference type="PANTHER" id="PTHR30535:SF34">
    <property type="entry name" value="MOLYBDATE-BINDING PROTEIN MOLA"/>
    <property type="match status" value="1"/>
</dbReference>
<evidence type="ECO:0000259" key="2">
    <source>
        <dbReference type="PROSITE" id="PS50983"/>
    </source>
</evidence>
<dbReference type="EMBL" id="LMVM01000039">
    <property type="protein sequence ID" value="PAV03261.1"/>
    <property type="molecule type" value="Genomic_DNA"/>
</dbReference>
<keyword evidence="1" id="KW-1133">Transmembrane helix</keyword>
<organism evidence="3 4">
    <name type="scientific">Methanobacterium bryantii</name>
    <dbReference type="NCBI Taxonomy" id="2161"/>
    <lineage>
        <taxon>Archaea</taxon>
        <taxon>Methanobacteriati</taxon>
        <taxon>Methanobacteriota</taxon>
        <taxon>Methanomada group</taxon>
        <taxon>Methanobacteria</taxon>
        <taxon>Methanobacteriales</taxon>
        <taxon>Methanobacteriaceae</taxon>
        <taxon>Methanobacterium</taxon>
    </lineage>
</organism>
<dbReference type="AlphaFoldDB" id="A0A2A2H1G5"/>
<keyword evidence="1" id="KW-0812">Transmembrane</keyword>
<dbReference type="PANTHER" id="PTHR30535">
    <property type="entry name" value="VITAMIN B12-BINDING PROTEIN"/>
    <property type="match status" value="1"/>
</dbReference>
<evidence type="ECO:0000313" key="3">
    <source>
        <dbReference type="EMBL" id="PAV03261.1"/>
    </source>
</evidence>
<keyword evidence="1" id="KW-0472">Membrane</keyword>
<dbReference type="PROSITE" id="PS50983">
    <property type="entry name" value="FE_B12_PBP"/>
    <property type="match status" value="1"/>
</dbReference>
<protein>
    <submittedName>
        <fullName evidence="3">Iron ABC transporter substrate-binding protein</fullName>
    </submittedName>
</protein>
<reference evidence="3 4" key="1">
    <citation type="journal article" date="2017" name="BMC Genomics">
        <title>Genomic analysis of methanogenic archaea reveals a shift towards energy conservation.</title>
        <authorList>
            <person name="Gilmore S.P."/>
            <person name="Henske J.K."/>
            <person name="Sexton J.A."/>
            <person name="Solomon K.V."/>
            <person name="Seppala S."/>
            <person name="Yoo J.I."/>
            <person name="Huyett L.M."/>
            <person name="Pressman A."/>
            <person name="Cogan J.Z."/>
            <person name="Kivenson V."/>
            <person name="Peng X."/>
            <person name="Tan Y."/>
            <person name="Valentine D.L."/>
            <person name="O'Malley M.A."/>
        </authorList>
    </citation>
    <scope>NUCLEOTIDE SEQUENCE [LARGE SCALE GENOMIC DNA]</scope>
    <source>
        <strain evidence="3 4">M.o.H.</strain>
    </source>
</reference>
<name>A0A2A2H1G5_METBR</name>
<dbReference type="Proteomes" id="UP000217784">
    <property type="component" value="Unassembled WGS sequence"/>
</dbReference>
<keyword evidence="4" id="KW-1185">Reference proteome</keyword>
<feature type="transmembrane region" description="Helical" evidence="1">
    <location>
        <begin position="5"/>
        <end position="25"/>
    </location>
</feature>
<accession>A0A2A2H1G5</accession>
<dbReference type="SUPFAM" id="SSF53807">
    <property type="entry name" value="Helical backbone' metal receptor"/>
    <property type="match status" value="1"/>
</dbReference>
<dbReference type="InterPro" id="IPR050902">
    <property type="entry name" value="ABC_Transporter_SBP"/>
</dbReference>
<gene>
    <name evidence="3" type="ORF">ASJ80_04470</name>
</gene>
<proteinExistence type="predicted"/>
<comment type="caution">
    <text evidence="3">The sequence shown here is derived from an EMBL/GenBank/DDBJ whole genome shotgun (WGS) entry which is preliminary data.</text>
</comment>
<dbReference type="OrthoDB" id="24039at2157"/>
<dbReference type="CDD" id="cd01147">
    <property type="entry name" value="HemV-2"/>
    <property type="match status" value="1"/>
</dbReference>
<evidence type="ECO:0000256" key="1">
    <source>
        <dbReference type="SAM" id="Phobius"/>
    </source>
</evidence>
<dbReference type="Gene3D" id="1.20.58.2180">
    <property type="match status" value="1"/>
</dbReference>
<dbReference type="Pfam" id="PF01497">
    <property type="entry name" value="Peripla_BP_2"/>
    <property type="match status" value="1"/>
</dbReference>
<dbReference type="Gene3D" id="3.40.50.1980">
    <property type="entry name" value="Nitrogenase molybdenum iron protein domain"/>
    <property type="match status" value="2"/>
</dbReference>
<dbReference type="RefSeq" id="WP_069585828.1">
    <property type="nucleotide sequence ID" value="NZ_LMVM01000039.1"/>
</dbReference>
<evidence type="ECO:0000313" key="4">
    <source>
        <dbReference type="Proteomes" id="UP000217784"/>
    </source>
</evidence>
<feature type="domain" description="Fe/B12 periplasmic-binding" evidence="2">
    <location>
        <begin position="53"/>
        <end position="325"/>
    </location>
</feature>
<dbReference type="InterPro" id="IPR002491">
    <property type="entry name" value="ABC_transptr_periplasmic_BD"/>
</dbReference>
<sequence length="361" mass="39034">MDKKIIVGAIAVIAVVAVAVGYMSFGSSIPGTGNTTLTDMTGRTVHVPGEVISVLATSPPVTNIVYMLAPDKLGGWNSNLTADSKKYIPEKYQNLTVVGGWFGTYTGNPETFIAANPSLILDDVSVSGNSSSAAQISDMQSKMGSISVVAVLSSTNVTNYTASIQFLGKILGEEEQANKLISFYNNVSKTVNSTVSSIPENEKVTVYYAESSSGLQTDPSGSSHSQLINLCGGINVAQVAVKQGMGMSQVSMEQVLSWNPEIIITNDKQFYSSVYSNSSWKDVKAVQDKKVYLAPNSPIGWFDRPPGVNTIIGIPWTAKALYPDKFKDLNMTKLTKEFYMEFYHYNLTDSDVQDLLNNQMS</sequence>